<name>A0A2N7S3Y6_9MICC</name>
<sequence length="69" mass="7501">MKKLLWVSIGVGVGVLASKKYAEVSSGAALNRQVGKFTDRASEYWEAFHQGMTAREEELRSALGVDAAK</sequence>
<proteinExistence type="predicted"/>
<dbReference type="AlphaFoldDB" id="A0A2N7S3Y6"/>
<dbReference type="Proteomes" id="UP000297638">
    <property type="component" value="Unassembled WGS sequence"/>
</dbReference>
<evidence type="ECO:0000313" key="3">
    <source>
        <dbReference type="Proteomes" id="UP000235739"/>
    </source>
</evidence>
<accession>A0A2N7S3Y6</accession>
<reference evidence="2 4" key="2">
    <citation type="submission" date="2019-03" db="EMBL/GenBank/DDBJ databases">
        <title>Glutamicibacter sp. LJH19 genome.</title>
        <authorList>
            <person name="Sinai Borker S."/>
            <person name="Kumar R."/>
        </authorList>
    </citation>
    <scope>NUCLEOTIDE SEQUENCE [LARGE SCALE GENOMIC DNA]</scope>
    <source>
        <strain evidence="2 4">LJH19</strain>
    </source>
</reference>
<dbReference type="RefSeq" id="WP_013349075.1">
    <property type="nucleotide sequence ID" value="NZ_JABUYH010000001.1"/>
</dbReference>
<gene>
    <name evidence="1" type="ORF">CIK84_04580</name>
    <name evidence="2" type="ORF">EXY26_09010</name>
</gene>
<dbReference type="Proteomes" id="UP000235739">
    <property type="component" value="Unassembled WGS sequence"/>
</dbReference>
<dbReference type="EMBL" id="PNQX01000001">
    <property type="protein sequence ID" value="PMQ20866.1"/>
    <property type="molecule type" value="Genomic_DNA"/>
</dbReference>
<dbReference type="EMBL" id="SPDS01000001">
    <property type="protein sequence ID" value="TFH57119.1"/>
    <property type="molecule type" value="Genomic_DNA"/>
</dbReference>
<organism evidence="1 3">
    <name type="scientific">Glutamicibacter arilaitensis</name>
    <dbReference type="NCBI Taxonomy" id="256701"/>
    <lineage>
        <taxon>Bacteria</taxon>
        <taxon>Bacillati</taxon>
        <taxon>Actinomycetota</taxon>
        <taxon>Actinomycetes</taxon>
        <taxon>Micrococcales</taxon>
        <taxon>Micrococcaceae</taxon>
        <taxon>Glutamicibacter</taxon>
    </lineage>
</organism>
<comment type="caution">
    <text evidence="1">The sequence shown here is derived from an EMBL/GenBank/DDBJ whole genome shotgun (WGS) entry which is preliminary data.</text>
</comment>
<reference evidence="1 3" key="1">
    <citation type="journal article" date="2017" name="Elife">
        <title>Extensive horizontal gene transfer in cheese-associated bacteria.</title>
        <authorList>
            <person name="Bonham K.S."/>
            <person name="Wolfe B.E."/>
            <person name="Dutton R.J."/>
        </authorList>
    </citation>
    <scope>NUCLEOTIDE SEQUENCE [LARGE SCALE GENOMIC DNA]</scope>
    <source>
        <strain evidence="1 3">JB182</strain>
    </source>
</reference>
<evidence type="ECO:0000313" key="1">
    <source>
        <dbReference type="EMBL" id="PMQ20866.1"/>
    </source>
</evidence>
<protein>
    <submittedName>
        <fullName evidence="1">Uncharacterized protein</fullName>
    </submittedName>
</protein>
<evidence type="ECO:0000313" key="4">
    <source>
        <dbReference type="Proteomes" id="UP000297638"/>
    </source>
</evidence>
<evidence type="ECO:0000313" key="2">
    <source>
        <dbReference type="EMBL" id="TFH57119.1"/>
    </source>
</evidence>
<dbReference type="GeneID" id="303185320"/>